<name>A0A1H9NCX3_9BACT</name>
<evidence type="ECO:0000313" key="10">
    <source>
        <dbReference type="Proteomes" id="UP000199021"/>
    </source>
</evidence>
<dbReference type="InterPro" id="IPR045175">
    <property type="entry name" value="M28_fam"/>
</dbReference>
<evidence type="ECO:0000256" key="7">
    <source>
        <dbReference type="SAM" id="SignalP"/>
    </source>
</evidence>
<keyword evidence="9" id="KW-0121">Carboxypeptidase</keyword>
<dbReference type="SUPFAM" id="SSF53187">
    <property type="entry name" value="Zn-dependent exopeptidases"/>
    <property type="match status" value="1"/>
</dbReference>
<dbReference type="CDD" id="cd05660">
    <property type="entry name" value="M28_like_PA"/>
    <property type="match status" value="1"/>
</dbReference>
<dbReference type="Pfam" id="PF04389">
    <property type="entry name" value="Peptidase_M28"/>
    <property type="match status" value="1"/>
</dbReference>
<keyword evidence="6" id="KW-0862">Zinc</keyword>
<keyword evidence="5" id="KW-0378">Hydrolase</keyword>
<dbReference type="OrthoDB" id="9764939at2"/>
<dbReference type="PANTHER" id="PTHR12147:SF56">
    <property type="entry name" value="AMINOPEPTIDASE YDR415C-RELATED"/>
    <property type="match status" value="1"/>
</dbReference>
<keyword evidence="4 7" id="KW-0732">Signal</keyword>
<evidence type="ECO:0000256" key="5">
    <source>
        <dbReference type="ARBA" id="ARBA00022801"/>
    </source>
</evidence>
<evidence type="ECO:0000256" key="4">
    <source>
        <dbReference type="ARBA" id="ARBA00022729"/>
    </source>
</evidence>
<dbReference type="GO" id="GO:0004177">
    <property type="term" value="F:aminopeptidase activity"/>
    <property type="evidence" value="ECO:0007669"/>
    <property type="project" value="UniProtKB-KW"/>
</dbReference>
<dbReference type="RefSeq" id="WP_090172914.1">
    <property type="nucleotide sequence ID" value="NZ_FOFB01000036.1"/>
</dbReference>
<feature type="domain" description="Peptidase M28" evidence="8">
    <location>
        <begin position="298"/>
        <end position="508"/>
    </location>
</feature>
<dbReference type="GO" id="GO:0008235">
    <property type="term" value="F:metalloexopeptidase activity"/>
    <property type="evidence" value="ECO:0007669"/>
    <property type="project" value="InterPro"/>
</dbReference>
<dbReference type="Gene3D" id="3.50.30.30">
    <property type="match status" value="1"/>
</dbReference>
<dbReference type="Proteomes" id="UP000199021">
    <property type="component" value="Unassembled WGS sequence"/>
</dbReference>
<accession>A0A1H9NCX3</accession>
<keyword evidence="2" id="KW-0645">Protease</keyword>
<evidence type="ECO:0000256" key="1">
    <source>
        <dbReference type="ARBA" id="ARBA00022438"/>
    </source>
</evidence>
<gene>
    <name evidence="9" type="ORF">SAMN05444359_1361</name>
</gene>
<evidence type="ECO:0000259" key="8">
    <source>
        <dbReference type="Pfam" id="PF04389"/>
    </source>
</evidence>
<dbReference type="FunCoup" id="A0A1H9NCX3">
    <property type="interactions" value="19"/>
</dbReference>
<dbReference type="InterPro" id="IPR046450">
    <property type="entry name" value="PA_dom_sf"/>
</dbReference>
<dbReference type="AlphaFoldDB" id="A0A1H9NCX3"/>
<dbReference type="STRING" id="478744.SAMN05444359_1361"/>
<dbReference type="PROSITE" id="PS51257">
    <property type="entry name" value="PROKAR_LIPOPROTEIN"/>
    <property type="match status" value="1"/>
</dbReference>
<evidence type="ECO:0000256" key="6">
    <source>
        <dbReference type="ARBA" id="ARBA00022833"/>
    </source>
</evidence>
<feature type="chain" id="PRO_5011463429" evidence="7">
    <location>
        <begin position="21"/>
        <end position="544"/>
    </location>
</feature>
<dbReference type="GO" id="GO:0006508">
    <property type="term" value="P:proteolysis"/>
    <property type="evidence" value="ECO:0007669"/>
    <property type="project" value="UniProtKB-KW"/>
</dbReference>
<dbReference type="InParanoid" id="A0A1H9NCX3"/>
<feature type="signal peptide" evidence="7">
    <location>
        <begin position="1"/>
        <end position="20"/>
    </location>
</feature>
<dbReference type="GO" id="GO:0004180">
    <property type="term" value="F:carboxypeptidase activity"/>
    <property type="evidence" value="ECO:0007669"/>
    <property type="project" value="UniProtKB-KW"/>
</dbReference>
<evidence type="ECO:0000313" key="9">
    <source>
        <dbReference type="EMBL" id="SER33796.1"/>
    </source>
</evidence>
<dbReference type="PANTHER" id="PTHR12147">
    <property type="entry name" value="METALLOPEPTIDASE M28 FAMILY MEMBER"/>
    <property type="match status" value="1"/>
</dbReference>
<protein>
    <submittedName>
        <fullName evidence="9">Zn-dependent amino-or carboxypeptidase, M28 family</fullName>
    </submittedName>
</protein>
<dbReference type="EMBL" id="FOFB01000036">
    <property type="protein sequence ID" value="SER33796.1"/>
    <property type="molecule type" value="Genomic_DNA"/>
</dbReference>
<organism evidence="9 10">
    <name type="scientific">Neolewinella agarilytica</name>
    <dbReference type="NCBI Taxonomy" id="478744"/>
    <lineage>
        <taxon>Bacteria</taxon>
        <taxon>Pseudomonadati</taxon>
        <taxon>Bacteroidota</taxon>
        <taxon>Saprospiria</taxon>
        <taxon>Saprospirales</taxon>
        <taxon>Lewinellaceae</taxon>
        <taxon>Neolewinella</taxon>
    </lineage>
</organism>
<dbReference type="InterPro" id="IPR007484">
    <property type="entry name" value="Peptidase_M28"/>
</dbReference>
<proteinExistence type="predicted"/>
<dbReference type="Gene3D" id="3.40.630.10">
    <property type="entry name" value="Zn peptidases"/>
    <property type="match status" value="1"/>
</dbReference>
<keyword evidence="10" id="KW-1185">Reference proteome</keyword>
<keyword evidence="3" id="KW-0479">Metal-binding</keyword>
<reference evidence="10" key="1">
    <citation type="submission" date="2016-10" db="EMBL/GenBank/DDBJ databases">
        <authorList>
            <person name="Varghese N."/>
            <person name="Submissions S."/>
        </authorList>
    </citation>
    <scope>NUCLEOTIDE SEQUENCE [LARGE SCALE GENOMIC DNA]</scope>
    <source>
        <strain evidence="10">DSM 24740</strain>
    </source>
</reference>
<dbReference type="SUPFAM" id="SSF52025">
    <property type="entry name" value="PA domain"/>
    <property type="match status" value="1"/>
</dbReference>
<evidence type="ECO:0000256" key="3">
    <source>
        <dbReference type="ARBA" id="ARBA00022723"/>
    </source>
</evidence>
<evidence type="ECO:0000256" key="2">
    <source>
        <dbReference type="ARBA" id="ARBA00022670"/>
    </source>
</evidence>
<keyword evidence="1" id="KW-0031">Aminopeptidase</keyword>
<dbReference type="GO" id="GO:0046872">
    <property type="term" value="F:metal ion binding"/>
    <property type="evidence" value="ECO:0007669"/>
    <property type="project" value="UniProtKB-KW"/>
</dbReference>
<sequence>MLKLAFPCFLILLLASCGPAPENSSATDATIIDSATIDRHLAELASDRYGGRLPFSEGETLTLNYLEKELKALGLSPGNGNSYRQEVPMVEITGTPAESIGLKTRNGNLLWALGSDYVTYSEKAQEENMVAQSDLVFAGFGIVAPEYGWNDYAGMDVTGKTVVVMVNDPGYYTEDTTLFKGKEMTYYGRWDYKFAEAARQGAAACLIIHEKGAAGYPWFVVESSWSGTRLTLEDDGSPKLDVAGWISLDAAKKMFTATRPDISGWFGLATKTDFKAIPLNTQLNTRVKNELRRDKSYNIIATLPGAERPEEYIVYTAHWDHIGVGPAVNGDSIYNGALDNASGTAQLLSIAEAYSQLPEPPARSVVFLFVTAEEQGLWGSDYYVKNPVYPLANTVANINIDGINPIGPAKDLTITGLGHSEMDALAGAEAEAQGRYVQADPEPEKGYFYRSDHFNFAKAGIPVLYATGGYEHATLGQAYAKKQQDEFVANRYHQPSDQYAPGEWPLGGAVQDGELLFNIGWKLATGERWPAWDKGSEFFVERGR</sequence>